<feature type="region of interest" description="Disordered" evidence="6">
    <location>
        <begin position="177"/>
        <end position="235"/>
    </location>
</feature>
<dbReference type="AlphaFoldDB" id="A0A1B6K917"/>
<accession>A0A1B6K917</accession>
<evidence type="ECO:0000256" key="3">
    <source>
        <dbReference type="ARBA" id="ARBA00022833"/>
    </source>
</evidence>
<feature type="region of interest" description="Disordered" evidence="6">
    <location>
        <begin position="282"/>
        <end position="307"/>
    </location>
</feature>
<evidence type="ECO:0000256" key="6">
    <source>
        <dbReference type="SAM" id="MobiDB-lite"/>
    </source>
</evidence>
<sequence length="462" mass="51904">LCSDTVISSSVEKERYIENCLETHPRIILPITKTTNKIMMINELPEREACLSSEPIPIICSSVNNTEPNPSRPPVVKVHKLKTYSNSKSPQTQMKKFPCRSKCWFMGCSKNKINFPSLRFFSFPVWSPGICDKWLERCGNPSLASLDRRILGSRLVCEIHFSADSFKNDMRSKMRENAVPSLASEEENHSERVQKTFESDEVVKDIETQEPLSSTTEKGSTISTEHPLQENSTIKKKSQVVDITVSTAYQDACERPSPSASSEIMSNIESTNRSWATNKLATSSASSQSGCEPRSAIGRGASDTGKPSMSQDLKVQFARAHCKFKNKIFYYTHCSYSSCLMNLRDSPSIRFFNFPIKRPSLCNIWIQRCGNPFLASLPSITLGLHFVCELHFSVNSFIDYGRSKLGKNSVPFMRLENKKVSKDTLLIPAMEKGLVTEDTPGLLSIRTLKETNTKETSNTRSL</sequence>
<evidence type="ECO:0000256" key="5">
    <source>
        <dbReference type="PROSITE-ProRule" id="PRU00309"/>
    </source>
</evidence>
<evidence type="ECO:0000313" key="8">
    <source>
        <dbReference type="EMBL" id="JAT07930.1"/>
    </source>
</evidence>
<dbReference type="EMBL" id="GEBQ01032047">
    <property type="protein sequence ID" value="JAT07930.1"/>
    <property type="molecule type" value="Transcribed_RNA"/>
</dbReference>
<dbReference type="GO" id="GO:0008270">
    <property type="term" value="F:zinc ion binding"/>
    <property type="evidence" value="ECO:0007669"/>
    <property type="project" value="UniProtKB-KW"/>
</dbReference>
<organism evidence="8">
    <name type="scientific">Graphocephala atropunctata</name>
    <dbReference type="NCBI Taxonomy" id="36148"/>
    <lineage>
        <taxon>Eukaryota</taxon>
        <taxon>Metazoa</taxon>
        <taxon>Ecdysozoa</taxon>
        <taxon>Arthropoda</taxon>
        <taxon>Hexapoda</taxon>
        <taxon>Insecta</taxon>
        <taxon>Pterygota</taxon>
        <taxon>Neoptera</taxon>
        <taxon>Paraneoptera</taxon>
        <taxon>Hemiptera</taxon>
        <taxon>Auchenorrhyncha</taxon>
        <taxon>Membracoidea</taxon>
        <taxon>Cicadellidae</taxon>
        <taxon>Cicadellinae</taxon>
        <taxon>Cicadellini</taxon>
        <taxon>Graphocephala</taxon>
    </lineage>
</organism>
<feature type="domain" description="THAP-type" evidence="7">
    <location>
        <begin position="330"/>
        <end position="414"/>
    </location>
</feature>
<protein>
    <recommendedName>
        <fullName evidence="7">THAP-type domain-containing protein</fullName>
    </recommendedName>
</protein>
<feature type="non-terminal residue" evidence="8">
    <location>
        <position position="1"/>
    </location>
</feature>
<dbReference type="PANTHER" id="PTHR46600:SF11">
    <property type="entry name" value="THAP DOMAIN-CONTAINING PROTEIN 10"/>
    <property type="match status" value="1"/>
</dbReference>
<feature type="compositionally biased region" description="Basic and acidic residues" evidence="6">
    <location>
        <begin position="186"/>
        <end position="207"/>
    </location>
</feature>
<dbReference type="PROSITE" id="PS50950">
    <property type="entry name" value="ZF_THAP"/>
    <property type="match status" value="2"/>
</dbReference>
<dbReference type="SUPFAM" id="SSF57716">
    <property type="entry name" value="Glucocorticoid receptor-like (DNA-binding domain)"/>
    <property type="match status" value="2"/>
</dbReference>
<keyword evidence="1" id="KW-0479">Metal-binding</keyword>
<dbReference type="PANTHER" id="PTHR46600">
    <property type="entry name" value="THAP DOMAIN-CONTAINING"/>
    <property type="match status" value="1"/>
</dbReference>
<keyword evidence="4 5" id="KW-0238">DNA-binding</keyword>
<name>A0A1B6K917_9HEMI</name>
<proteinExistence type="predicted"/>
<dbReference type="InterPro" id="IPR006612">
    <property type="entry name" value="THAP_Znf"/>
</dbReference>
<feature type="domain" description="THAP-type" evidence="7">
    <location>
        <begin position="94"/>
        <end position="183"/>
    </location>
</feature>
<evidence type="ECO:0000256" key="2">
    <source>
        <dbReference type="ARBA" id="ARBA00022771"/>
    </source>
</evidence>
<dbReference type="SMART" id="SM00980">
    <property type="entry name" value="THAP"/>
    <property type="match status" value="2"/>
</dbReference>
<dbReference type="Pfam" id="PF05485">
    <property type="entry name" value="THAP"/>
    <property type="match status" value="2"/>
</dbReference>
<dbReference type="InterPro" id="IPR026516">
    <property type="entry name" value="THAP1/10"/>
</dbReference>
<dbReference type="SMART" id="SM00692">
    <property type="entry name" value="DM3"/>
    <property type="match status" value="2"/>
</dbReference>
<keyword evidence="2 5" id="KW-0863">Zinc-finger</keyword>
<dbReference type="GO" id="GO:0043565">
    <property type="term" value="F:sequence-specific DNA binding"/>
    <property type="evidence" value="ECO:0007669"/>
    <property type="project" value="InterPro"/>
</dbReference>
<gene>
    <name evidence="8" type="ORF">g.49238</name>
</gene>
<evidence type="ECO:0000256" key="1">
    <source>
        <dbReference type="ARBA" id="ARBA00022723"/>
    </source>
</evidence>
<evidence type="ECO:0000256" key="4">
    <source>
        <dbReference type="ARBA" id="ARBA00023125"/>
    </source>
</evidence>
<feature type="compositionally biased region" description="Polar residues" evidence="6">
    <location>
        <begin position="210"/>
        <end position="232"/>
    </location>
</feature>
<evidence type="ECO:0000259" key="7">
    <source>
        <dbReference type="PROSITE" id="PS50950"/>
    </source>
</evidence>
<feature type="non-terminal residue" evidence="8">
    <location>
        <position position="462"/>
    </location>
</feature>
<keyword evidence="3" id="KW-0862">Zinc</keyword>
<reference evidence="8" key="1">
    <citation type="submission" date="2015-11" db="EMBL/GenBank/DDBJ databases">
        <title>De novo transcriptome assembly of four potential Pierce s Disease insect vectors from Arizona vineyards.</title>
        <authorList>
            <person name="Tassone E.E."/>
        </authorList>
    </citation>
    <scope>NUCLEOTIDE SEQUENCE</scope>
</reference>